<accession>A0A8K0X5L1</accession>
<organism evidence="4 5">
    <name type="scientific">Plectosphaerella cucumerina</name>
    <dbReference type="NCBI Taxonomy" id="40658"/>
    <lineage>
        <taxon>Eukaryota</taxon>
        <taxon>Fungi</taxon>
        <taxon>Dikarya</taxon>
        <taxon>Ascomycota</taxon>
        <taxon>Pezizomycotina</taxon>
        <taxon>Sordariomycetes</taxon>
        <taxon>Hypocreomycetidae</taxon>
        <taxon>Glomerellales</taxon>
        <taxon>Plectosphaerellaceae</taxon>
        <taxon>Plectosphaerella</taxon>
    </lineage>
</organism>
<feature type="domain" description="GH18" evidence="3">
    <location>
        <begin position="1"/>
        <end position="176"/>
    </location>
</feature>
<dbReference type="InterPro" id="IPR001223">
    <property type="entry name" value="Glyco_hydro18_cat"/>
</dbReference>
<name>A0A8K0X5L1_9PEZI</name>
<dbReference type="Gene3D" id="3.20.20.80">
    <property type="entry name" value="Glycosidases"/>
    <property type="match status" value="1"/>
</dbReference>
<evidence type="ECO:0000256" key="1">
    <source>
        <dbReference type="ARBA" id="ARBA00008682"/>
    </source>
</evidence>
<evidence type="ECO:0000256" key="2">
    <source>
        <dbReference type="SAM" id="MobiDB-lite"/>
    </source>
</evidence>
<dbReference type="GO" id="GO:0005975">
    <property type="term" value="P:carbohydrate metabolic process"/>
    <property type="evidence" value="ECO:0007669"/>
    <property type="project" value="InterPro"/>
</dbReference>
<evidence type="ECO:0000259" key="3">
    <source>
        <dbReference type="PROSITE" id="PS51910"/>
    </source>
</evidence>
<reference evidence="4" key="1">
    <citation type="journal article" date="2021" name="Nat. Commun.">
        <title>Genetic determinants of endophytism in the Arabidopsis root mycobiome.</title>
        <authorList>
            <person name="Mesny F."/>
            <person name="Miyauchi S."/>
            <person name="Thiergart T."/>
            <person name="Pickel B."/>
            <person name="Atanasova L."/>
            <person name="Karlsson M."/>
            <person name="Huettel B."/>
            <person name="Barry K.W."/>
            <person name="Haridas S."/>
            <person name="Chen C."/>
            <person name="Bauer D."/>
            <person name="Andreopoulos W."/>
            <person name="Pangilinan J."/>
            <person name="LaButti K."/>
            <person name="Riley R."/>
            <person name="Lipzen A."/>
            <person name="Clum A."/>
            <person name="Drula E."/>
            <person name="Henrissat B."/>
            <person name="Kohler A."/>
            <person name="Grigoriev I.V."/>
            <person name="Martin F.M."/>
            <person name="Hacquard S."/>
        </authorList>
    </citation>
    <scope>NUCLEOTIDE SEQUENCE</scope>
    <source>
        <strain evidence="4">MPI-CAGE-AT-0016</strain>
    </source>
</reference>
<dbReference type="Pfam" id="PF00704">
    <property type="entry name" value="Glyco_hydro_18"/>
    <property type="match status" value="1"/>
</dbReference>
<dbReference type="InterPro" id="IPR029070">
    <property type="entry name" value="Chitinase_insertion_sf"/>
</dbReference>
<proteinExistence type="inferred from homology"/>
<sequence length="176" mass="19465">MGSPPFSTDAAVSAYLEAEVPASKIGLGVPIYGRDFRYTDGKGEPFIDVISDDVNKYRASYSYDSKEKNPLSYDTPEVVHSRSPNNRQLPPGHIPSSGYALPAVLNHHVRHQSVGYDHGLTWRTPRVTQLGHAWKMKVVKYERKADGPFAGKLVSSGTIITIDGEDYVEYKVLAKV</sequence>
<gene>
    <name evidence="4" type="ORF">B0T11DRAFT_298822</name>
</gene>
<protein>
    <recommendedName>
        <fullName evidence="3">GH18 domain-containing protein</fullName>
    </recommendedName>
</protein>
<dbReference type="AlphaFoldDB" id="A0A8K0X5L1"/>
<dbReference type="SUPFAM" id="SSF51445">
    <property type="entry name" value="(Trans)glycosidases"/>
    <property type="match status" value="1"/>
</dbReference>
<evidence type="ECO:0000313" key="5">
    <source>
        <dbReference type="Proteomes" id="UP000813385"/>
    </source>
</evidence>
<comment type="caution">
    <text evidence="4">The sequence shown here is derived from an EMBL/GenBank/DDBJ whole genome shotgun (WGS) entry which is preliminary data.</text>
</comment>
<dbReference type="Proteomes" id="UP000813385">
    <property type="component" value="Unassembled WGS sequence"/>
</dbReference>
<keyword evidence="5" id="KW-1185">Reference proteome</keyword>
<dbReference type="PROSITE" id="PS51910">
    <property type="entry name" value="GH18_2"/>
    <property type="match status" value="1"/>
</dbReference>
<dbReference type="EMBL" id="JAGPXD010000003">
    <property type="protein sequence ID" value="KAH7363583.1"/>
    <property type="molecule type" value="Genomic_DNA"/>
</dbReference>
<comment type="similarity">
    <text evidence="1">Belongs to the glycosyl hydrolase 18 family. Chitinase class V subfamily.</text>
</comment>
<dbReference type="InterPro" id="IPR017853">
    <property type="entry name" value="GH"/>
</dbReference>
<feature type="region of interest" description="Disordered" evidence="2">
    <location>
        <begin position="66"/>
        <end position="92"/>
    </location>
</feature>
<dbReference type="OrthoDB" id="5235778at2759"/>
<dbReference type="Gene3D" id="3.10.50.10">
    <property type="match status" value="1"/>
</dbReference>
<evidence type="ECO:0000313" key="4">
    <source>
        <dbReference type="EMBL" id="KAH7363583.1"/>
    </source>
</evidence>